<dbReference type="RefSeq" id="WP_082429130.1">
    <property type="nucleotide sequence ID" value="NZ_CXWD01000013.1"/>
</dbReference>
<dbReference type="Proteomes" id="UP000053235">
    <property type="component" value="Unassembled WGS sequence"/>
</dbReference>
<evidence type="ECO:0000259" key="1">
    <source>
        <dbReference type="Pfam" id="PF08937"/>
    </source>
</evidence>
<evidence type="ECO:0000313" key="3">
    <source>
        <dbReference type="Proteomes" id="UP000053235"/>
    </source>
</evidence>
<sequence>MAYRNKVFVSFDGDSDMSYYRLMLAWRKSDHSSFNFYNAHDLTSSRDSSLELTIKSSLQQRMINSKLFILLVGANTRYLYKFVRWEIEQAIKRDLPIVCVNLNGLRHIDNERCPAILRDELALHVSFNSRIIERAINEWPSSKKNLEIQGRKGPFFYPEDVYSLLGIVR</sequence>
<dbReference type="InterPro" id="IPR015032">
    <property type="entry name" value="ThsB__TIR-like_domain"/>
</dbReference>
<keyword evidence="3" id="KW-1185">Reference proteome</keyword>
<feature type="domain" description="Thoeris protein ThsB TIR-like" evidence="1">
    <location>
        <begin position="8"/>
        <end position="105"/>
    </location>
</feature>
<dbReference type="AlphaFoldDB" id="A0A0M7AE64"/>
<organism evidence="2 3">
    <name type="scientific">Roseibium alexandrii</name>
    <dbReference type="NCBI Taxonomy" id="388408"/>
    <lineage>
        <taxon>Bacteria</taxon>
        <taxon>Pseudomonadati</taxon>
        <taxon>Pseudomonadota</taxon>
        <taxon>Alphaproteobacteria</taxon>
        <taxon>Hyphomicrobiales</taxon>
        <taxon>Stappiaceae</taxon>
        <taxon>Roseibium</taxon>
    </lineage>
</organism>
<name>A0A0M7AE64_9HYPH</name>
<dbReference type="Pfam" id="PF08937">
    <property type="entry name" value="ThsB_TIR"/>
    <property type="match status" value="1"/>
</dbReference>
<proteinExistence type="predicted"/>
<dbReference type="EMBL" id="CXWD01000013">
    <property type="protein sequence ID" value="CTQ72907.1"/>
    <property type="molecule type" value="Genomic_DNA"/>
</dbReference>
<protein>
    <recommendedName>
        <fullName evidence="1">Thoeris protein ThsB TIR-like domain-containing protein</fullName>
    </recommendedName>
</protein>
<dbReference type="OrthoDB" id="2218415at2"/>
<dbReference type="STRING" id="388408.LAX5112_03360"/>
<evidence type="ECO:0000313" key="2">
    <source>
        <dbReference type="EMBL" id="CTQ72907.1"/>
    </source>
</evidence>
<dbReference type="SUPFAM" id="SSF52206">
    <property type="entry name" value="Hypothetical protein MTH538"/>
    <property type="match status" value="1"/>
</dbReference>
<gene>
    <name evidence="2" type="ORF">LAX5112_03360</name>
</gene>
<dbReference type="InterPro" id="IPR036490">
    <property type="entry name" value="ThsB_TIR-like_sf"/>
</dbReference>
<dbReference type="Gene3D" id="3.40.50.11200">
    <property type="match status" value="1"/>
</dbReference>
<accession>A0A0M7AE64</accession>
<reference evidence="3" key="1">
    <citation type="submission" date="2015-07" db="EMBL/GenBank/DDBJ databases">
        <authorList>
            <person name="Rodrigo-Torres Lidia"/>
            <person name="Arahal R.David."/>
        </authorList>
    </citation>
    <scope>NUCLEOTIDE SEQUENCE [LARGE SCALE GENOMIC DNA]</scope>
    <source>
        <strain evidence="3">CECT 5112</strain>
    </source>
</reference>